<feature type="signal peptide" evidence="15">
    <location>
        <begin position="1"/>
        <end position="21"/>
    </location>
</feature>
<dbReference type="PIRSF" id="PIRSF000294">
    <property type="entry name" value="Cytochrome-c_peroxidase"/>
    <property type="match status" value="1"/>
</dbReference>
<dbReference type="Pfam" id="PF00034">
    <property type="entry name" value="Cytochrom_C"/>
    <property type="match status" value="1"/>
</dbReference>
<dbReference type="Pfam" id="PF03150">
    <property type="entry name" value="CCP_MauG"/>
    <property type="match status" value="1"/>
</dbReference>
<proteinExistence type="predicted"/>
<dbReference type="InterPro" id="IPR004852">
    <property type="entry name" value="Di-haem_cyt_c_peroxidsae"/>
</dbReference>
<evidence type="ECO:0000256" key="15">
    <source>
        <dbReference type="SAM" id="SignalP"/>
    </source>
</evidence>
<dbReference type="GO" id="GO:0046872">
    <property type="term" value="F:metal ion binding"/>
    <property type="evidence" value="ECO:0007669"/>
    <property type="project" value="UniProtKB-KW"/>
</dbReference>
<feature type="binding site" description="covalent" evidence="13">
    <location>
        <position position="214"/>
    </location>
    <ligand>
        <name>heme c</name>
        <dbReference type="ChEBI" id="CHEBI:61717"/>
        <label>2</label>
    </ligand>
</feature>
<feature type="binding site" description="covalent" evidence="13">
    <location>
        <position position="217"/>
    </location>
    <ligand>
        <name>heme c</name>
        <dbReference type="ChEBI" id="CHEBI:61717"/>
        <label>2</label>
    </ligand>
</feature>
<evidence type="ECO:0000256" key="11">
    <source>
        <dbReference type="ARBA" id="ARBA00058991"/>
    </source>
</evidence>
<evidence type="ECO:0000256" key="13">
    <source>
        <dbReference type="PIRSR" id="PIRSR000294-1"/>
    </source>
</evidence>
<dbReference type="SUPFAM" id="SSF46626">
    <property type="entry name" value="Cytochrome c"/>
    <property type="match status" value="2"/>
</dbReference>
<dbReference type="Proteomes" id="UP000192907">
    <property type="component" value="Unassembled WGS sequence"/>
</dbReference>
<keyword evidence="8" id="KW-0249">Electron transport</keyword>
<accession>A0A1Y6CLJ2</accession>
<evidence type="ECO:0000256" key="1">
    <source>
        <dbReference type="ARBA" id="ARBA00004418"/>
    </source>
</evidence>
<evidence type="ECO:0000256" key="7">
    <source>
        <dbReference type="ARBA" id="ARBA00022764"/>
    </source>
</evidence>
<feature type="domain" description="Cytochrome c" evidence="16">
    <location>
        <begin position="47"/>
        <end position="158"/>
    </location>
</feature>
<dbReference type="OrthoDB" id="9805202at2"/>
<keyword evidence="10 14" id="KW-0408">Iron</keyword>
<feature type="binding site" description="covalent" evidence="13">
    <location>
        <position position="72"/>
    </location>
    <ligand>
        <name>heme c</name>
        <dbReference type="ChEBI" id="CHEBI:61717"/>
        <label>1</label>
    </ligand>
</feature>
<dbReference type="PANTHER" id="PTHR30600:SF10">
    <property type="entry name" value="BLL6722 PROTEIN"/>
    <property type="match status" value="1"/>
</dbReference>
<keyword evidence="4 13" id="KW-0349">Heme</keyword>
<gene>
    <name evidence="17" type="ORF">SAMN06296036_121100</name>
</gene>
<keyword evidence="18" id="KW-1185">Reference proteome</keyword>
<dbReference type="Gene3D" id="1.10.760.10">
    <property type="entry name" value="Cytochrome c-like domain"/>
    <property type="match status" value="2"/>
</dbReference>
<evidence type="ECO:0000256" key="4">
    <source>
        <dbReference type="ARBA" id="ARBA00022617"/>
    </source>
</evidence>
<keyword evidence="7" id="KW-0574">Periplasm</keyword>
<evidence type="ECO:0000259" key="16">
    <source>
        <dbReference type="PROSITE" id="PS51007"/>
    </source>
</evidence>
<dbReference type="InterPro" id="IPR036909">
    <property type="entry name" value="Cyt_c-like_dom_sf"/>
</dbReference>
<dbReference type="PANTHER" id="PTHR30600">
    <property type="entry name" value="CYTOCHROME C PEROXIDASE-RELATED"/>
    <property type="match status" value="1"/>
</dbReference>
<keyword evidence="9" id="KW-0560">Oxidoreductase</keyword>
<evidence type="ECO:0000313" key="18">
    <source>
        <dbReference type="Proteomes" id="UP000192907"/>
    </source>
</evidence>
<keyword evidence="17" id="KW-0575">Peroxidase</keyword>
<feature type="binding site" description="axial binding residue" evidence="14">
    <location>
        <position position="73"/>
    </location>
    <ligand>
        <name>heme c</name>
        <dbReference type="ChEBI" id="CHEBI:61717"/>
        <label>1</label>
    </ligand>
    <ligandPart>
        <name>Fe</name>
        <dbReference type="ChEBI" id="CHEBI:18248"/>
    </ligandPart>
</feature>
<protein>
    <recommendedName>
        <fullName evidence="12">Methylamine utilization protein MauG</fullName>
    </recommendedName>
</protein>
<dbReference type="InterPro" id="IPR026259">
    <property type="entry name" value="MauG/Cytc_peroxidase"/>
</dbReference>
<evidence type="ECO:0000313" key="17">
    <source>
        <dbReference type="EMBL" id="SMF62847.1"/>
    </source>
</evidence>
<feature type="domain" description="Cytochrome c" evidence="16">
    <location>
        <begin position="199"/>
        <end position="319"/>
    </location>
</feature>
<comment type="PTM">
    <text evidence="13">Binds 2 heme groups per subunit.</text>
</comment>
<keyword evidence="5 14" id="KW-0479">Metal-binding</keyword>
<dbReference type="PROSITE" id="PS51007">
    <property type="entry name" value="CYTC"/>
    <property type="match status" value="2"/>
</dbReference>
<comment type="cofactor">
    <cofactor evidence="13">
        <name>heme</name>
        <dbReference type="ChEBI" id="CHEBI:30413"/>
    </cofactor>
    <text evidence="13">Binds 2 heme groups.</text>
</comment>
<dbReference type="GO" id="GO:0042597">
    <property type="term" value="C:periplasmic space"/>
    <property type="evidence" value="ECO:0007669"/>
    <property type="project" value="UniProtKB-SubCell"/>
</dbReference>
<feature type="binding site" description="axial binding residue" evidence="14">
    <location>
        <position position="218"/>
    </location>
    <ligand>
        <name>heme c</name>
        <dbReference type="ChEBI" id="CHEBI:61717"/>
        <label>2</label>
    </ligand>
    <ligandPart>
        <name>Fe</name>
        <dbReference type="ChEBI" id="CHEBI:18248"/>
    </ligandPart>
</feature>
<name>A0A1Y6CLJ2_9BACT</name>
<keyword evidence="6 15" id="KW-0732">Signal</keyword>
<dbReference type="EMBL" id="FWZT01000021">
    <property type="protein sequence ID" value="SMF62847.1"/>
    <property type="molecule type" value="Genomic_DNA"/>
</dbReference>
<evidence type="ECO:0000256" key="5">
    <source>
        <dbReference type="ARBA" id="ARBA00022723"/>
    </source>
</evidence>
<dbReference type="InterPro" id="IPR009056">
    <property type="entry name" value="Cyt_c-like_dom"/>
</dbReference>
<evidence type="ECO:0000256" key="14">
    <source>
        <dbReference type="PIRSR" id="PIRSR000294-2"/>
    </source>
</evidence>
<evidence type="ECO:0000256" key="12">
    <source>
        <dbReference type="ARBA" id="ARBA00073576"/>
    </source>
</evidence>
<evidence type="ECO:0000256" key="8">
    <source>
        <dbReference type="ARBA" id="ARBA00022982"/>
    </source>
</evidence>
<keyword evidence="3" id="KW-0813">Transport</keyword>
<feature type="chain" id="PRO_5013232480" description="Methylamine utilization protein MauG" evidence="15">
    <location>
        <begin position="22"/>
        <end position="332"/>
    </location>
</feature>
<dbReference type="InterPro" id="IPR051395">
    <property type="entry name" value="Cytochrome_c_Peroxidase/MauG"/>
</dbReference>
<reference evidence="18" key="1">
    <citation type="submission" date="2017-04" db="EMBL/GenBank/DDBJ databases">
        <authorList>
            <person name="Varghese N."/>
            <person name="Submissions S."/>
        </authorList>
    </citation>
    <scope>NUCLEOTIDE SEQUENCE [LARGE SCALE GENOMIC DNA]</scope>
    <source>
        <strain evidence="18">RKEM611</strain>
    </source>
</reference>
<evidence type="ECO:0000256" key="9">
    <source>
        <dbReference type="ARBA" id="ARBA00023002"/>
    </source>
</evidence>
<comment type="function">
    <text evidence="11">Involved in methylamine metabolism. Essential for the maturation of the beta subunit of MADH, presumably via a step in the biosynthesis of tryptophan tryptophylquinone (TTQ), the cofactor of MADH.</text>
</comment>
<dbReference type="GO" id="GO:0004130">
    <property type="term" value="F:cytochrome-c peroxidase activity"/>
    <property type="evidence" value="ECO:0007669"/>
    <property type="project" value="TreeGrafter"/>
</dbReference>
<evidence type="ECO:0000256" key="6">
    <source>
        <dbReference type="ARBA" id="ARBA00022729"/>
    </source>
</evidence>
<comment type="pathway">
    <text evidence="2">One-carbon metabolism; methylamine degradation.</text>
</comment>
<comment type="subcellular location">
    <subcellularLocation>
        <location evidence="1">Periplasm</location>
    </subcellularLocation>
</comment>
<dbReference type="GO" id="GO:0020037">
    <property type="term" value="F:heme binding"/>
    <property type="evidence" value="ECO:0007669"/>
    <property type="project" value="InterPro"/>
</dbReference>
<evidence type="ECO:0000256" key="10">
    <source>
        <dbReference type="ARBA" id="ARBA00023004"/>
    </source>
</evidence>
<evidence type="ECO:0000256" key="3">
    <source>
        <dbReference type="ARBA" id="ARBA00022448"/>
    </source>
</evidence>
<feature type="binding site" description="covalent" evidence="13">
    <location>
        <position position="69"/>
    </location>
    <ligand>
        <name>heme c</name>
        <dbReference type="ChEBI" id="CHEBI:61717"/>
        <label>1</label>
    </ligand>
</feature>
<dbReference type="RefSeq" id="WP_132323200.1">
    <property type="nucleotide sequence ID" value="NZ_FWZT01000021.1"/>
</dbReference>
<evidence type="ECO:0000256" key="2">
    <source>
        <dbReference type="ARBA" id="ARBA00004856"/>
    </source>
</evidence>
<dbReference type="FunFam" id="1.10.760.10:FF:000019">
    <property type="entry name" value="Di-heme cytochrome C peroxidase"/>
    <property type="match status" value="1"/>
</dbReference>
<dbReference type="GO" id="GO:0009055">
    <property type="term" value="F:electron transfer activity"/>
    <property type="evidence" value="ECO:0007669"/>
    <property type="project" value="InterPro"/>
</dbReference>
<dbReference type="AlphaFoldDB" id="A0A1Y6CLJ2"/>
<dbReference type="STRING" id="1513793.SAMN06296036_121100"/>
<sequence length="332" mass="36469">MINILSILMLSSLLGTSVSLANMDALKKDFQRPDSIPFPDDNQYSAAKYKLGWTLFFDPRLSTSDFISCASCHNPGLAWGDGMATATGHGMNKLGRRTPTILNLAWGELMMWDGREDSLESQALGPIQAAGEMNMPLDTLLPKLKAIAGYGPLFKAAFGDSEVTADRIGKAIATYERKVVSGQAPFDNWIKGDDDAISDSAKRGFALFNGKANCAVCHSGWRFTDDGFHDIGVNSDDLGRGKILEIEELNHTFKTPTLRNVDQRAPYTHNGSEKTLIDIIDLYNEGGRIKRPTVSEEVRELGLNRQEKVDLVEFLKSLTSDDPAMSIPTLPH</sequence>
<organism evidence="17 18">
    <name type="scientific">Pseudobacteriovorax antillogorgiicola</name>
    <dbReference type="NCBI Taxonomy" id="1513793"/>
    <lineage>
        <taxon>Bacteria</taxon>
        <taxon>Pseudomonadati</taxon>
        <taxon>Bdellovibrionota</taxon>
        <taxon>Oligoflexia</taxon>
        <taxon>Oligoflexales</taxon>
        <taxon>Pseudobacteriovoracaceae</taxon>
        <taxon>Pseudobacteriovorax</taxon>
    </lineage>
</organism>
<feature type="binding site" description="axial binding residue" evidence="14">
    <location>
        <position position="89"/>
    </location>
    <ligand>
        <name>heme c</name>
        <dbReference type="ChEBI" id="CHEBI:61717"/>
        <label>1</label>
    </ligand>
    <ligandPart>
        <name>Fe</name>
        <dbReference type="ChEBI" id="CHEBI:18248"/>
    </ligandPart>
</feature>